<organism evidence="1">
    <name type="scientific">Oryza brachyantha</name>
    <name type="common">malo sina</name>
    <dbReference type="NCBI Taxonomy" id="4533"/>
    <lineage>
        <taxon>Eukaryota</taxon>
        <taxon>Viridiplantae</taxon>
        <taxon>Streptophyta</taxon>
        <taxon>Embryophyta</taxon>
        <taxon>Tracheophyta</taxon>
        <taxon>Spermatophyta</taxon>
        <taxon>Magnoliopsida</taxon>
        <taxon>Liliopsida</taxon>
        <taxon>Poales</taxon>
        <taxon>Poaceae</taxon>
        <taxon>BOP clade</taxon>
        <taxon>Oryzoideae</taxon>
        <taxon>Oryzeae</taxon>
        <taxon>Oryzinae</taxon>
        <taxon>Oryza</taxon>
    </lineage>
</organism>
<reference evidence="1" key="1">
    <citation type="journal article" date="2013" name="Nat. Commun.">
        <title>Whole-genome sequencing of Oryza brachyantha reveals mechanisms underlying Oryza genome evolution.</title>
        <authorList>
            <person name="Chen J."/>
            <person name="Huang Q."/>
            <person name="Gao D."/>
            <person name="Wang J."/>
            <person name="Lang Y."/>
            <person name="Liu T."/>
            <person name="Li B."/>
            <person name="Bai Z."/>
            <person name="Luis Goicoechea J."/>
            <person name="Liang C."/>
            <person name="Chen C."/>
            <person name="Zhang W."/>
            <person name="Sun S."/>
            <person name="Liao Y."/>
            <person name="Zhang X."/>
            <person name="Yang L."/>
            <person name="Song C."/>
            <person name="Wang M."/>
            <person name="Shi J."/>
            <person name="Liu G."/>
            <person name="Liu J."/>
            <person name="Zhou H."/>
            <person name="Zhou W."/>
            <person name="Yu Q."/>
            <person name="An N."/>
            <person name="Chen Y."/>
            <person name="Cai Q."/>
            <person name="Wang B."/>
            <person name="Liu B."/>
            <person name="Min J."/>
            <person name="Huang Y."/>
            <person name="Wu H."/>
            <person name="Li Z."/>
            <person name="Zhang Y."/>
            <person name="Yin Y."/>
            <person name="Song W."/>
            <person name="Jiang J."/>
            <person name="Jackson S.A."/>
            <person name="Wing R.A."/>
            <person name="Wang J."/>
            <person name="Chen M."/>
        </authorList>
    </citation>
    <scope>NUCLEOTIDE SEQUENCE [LARGE SCALE GENOMIC DNA]</scope>
    <source>
        <strain evidence="1">cv. IRGC 101232</strain>
    </source>
</reference>
<protein>
    <submittedName>
        <fullName evidence="1">Uncharacterized protein</fullName>
    </submittedName>
</protein>
<name>J3NAP9_ORYBR</name>
<evidence type="ECO:0000313" key="2">
    <source>
        <dbReference type="Proteomes" id="UP000006038"/>
    </source>
</evidence>
<sequence>MDAHMIRFGHCVDTTVIYILTVMLLSQLRLRRANILSSICSRSRYSISPELMQVGDNDNYTSLGVNPEHLNKLPSWIKNRPVHQMHDIMKQVKNDSVEFKKVSSESVLKKTFEEEINPFFALDYYRLDDIPDGEKKDYVKSLLSEQIISNVDGIATVASVIWKYGWPLEYQIIIDLPCNNSEQGAALFCSYVRGRDLDIDKLNVVTDNEKNYSIMVGKEIFIKVKVRKPACHFCSNCRWVPREMISHVNDIAKRAFLFEFDTMEAEITSLLGHALSAHQPVLR</sequence>
<proteinExistence type="predicted"/>
<evidence type="ECO:0000313" key="1">
    <source>
        <dbReference type="EnsemblPlants" id="OB12G10570.1"/>
    </source>
</evidence>
<accession>J3NAP9</accession>
<keyword evidence="2" id="KW-1185">Reference proteome</keyword>
<dbReference type="Gramene" id="OB12G10570.1">
    <property type="protein sequence ID" value="OB12G10570.1"/>
    <property type="gene ID" value="OB12G10570"/>
</dbReference>
<dbReference type="HOGENOM" id="CLU_984760_0_0_1"/>
<dbReference type="AlphaFoldDB" id="J3NAP9"/>
<dbReference type="EnsemblPlants" id="OB12G10570.1">
    <property type="protein sequence ID" value="OB12G10570.1"/>
    <property type="gene ID" value="OB12G10570"/>
</dbReference>
<reference evidence="1" key="2">
    <citation type="submission" date="2013-04" db="UniProtKB">
        <authorList>
            <consortium name="EnsemblPlants"/>
        </authorList>
    </citation>
    <scope>IDENTIFICATION</scope>
</reference>
<dbReference type="Proteomes" id="UP000006038">
    <property type="component" value="Chromosome 12"/>
</dbReference>